<dbReference type="InterPro" id="IPR056924">
    <property type="entry name" value="SH3_Tf2-1"/>
</dbReference>
<organism evidence="3 4">
    <name type="scientific">Ranitomeya imitator</name>
    <name type="common">mimic poison frog</name>
    <dbReference type="NCBI Taxonomy" id="111125"/>
    <lineage>
        <taxon>Eukaryota</taxon>
        <taxon>Metazoa</taxon>
        <taxon>Chordata</taxon>
        <taxon>Craniata</taxon>
        <taxon>Vertebrata</taxon>
        <taxon>Euteleostomi</taxon>
        <taxon>Amphibia</taxon>
        <taxon>Batrachia</taxon>
        <taxon>Anura</taxon>
        <taxon>Neobatrachia</taxon>
        <taxon>Hyloidea</taxon>
        <taxon>Dendrobatidae</taxon>
        <taxon>Dendrobatinae</taxon>
        <taxon>Ranitomeya</taxon>
    </lineage>
</organism>
<comment type="caution">
    <text evidence="3">The sequence shown here is derived from an EMBL/GenBank/DDBJ whole genome shotgun (WGS) entry which is preliminary data.</text>
</comment>
<feature type="domain" description="Chromo" evidence="2">
    <location>
        <begin position="165"/>
        <end position="215"/>
    </location>
</feature>
<evidence type="ECO:0000313" key="3">
    <source>
        <dbReference type="EMBL" id="CAJ0960682.1"/>
    </source>
</evidence>
<dbReference type="Gene3D" id="2.40.50.40">
    <property type="match status" value="1"/>
</dbReference>
<dbReference type="PROSITE" id="PS50013">
    <property type="entry name" value="CHROMO_2"/>
    <property type="match status" value="1"/>
</dbReference>
<dbReference type="Pfam" id="PF24626">
    <property type="entry name" value="SH3_Tf2-1"/>
    <property type="match status" value="1"/>
</dbReference>
<protein>
    <recommendedName>
        <fullName evidence="2">Chromo domain-containing protein</fullName>
    </recommendedName>
</protein>
<dbReference type="PANTHER" id="PTHR46148:SF52">
    <property type="entry name" value="OS04G0603800 PROTEIN"/>
    <property type="match status" value="1"/>
</dbReference>
<evidence type="ECO:0000256" key="1">
    <source>
        <dbReference type="ARBA" id="ARBA00004123"/>
    </source>
</evidence>
<dbReference type="Pfam" id="PF00385">
    <property type="entry name" value="Chromo"/>
    <property type="match status" value="1"/>
</dbReference>
<name>A0ABN9M8U7_9NEOB</name>
<accession>A0ABN9M8U7</accession>
<evidence type="ECO:0000313" key="4">
    <source>
        <dbReference type="Proteomes" id="UP001176940"/>
    </source>
</evidence>
<gene>
    <name evidence="3" type="ORF">RIMI_LOCUS17396658</name>
</gene>
<dbReference type="Proteomes" id="UP001176940">
    <property type="component" value="Unassembled WGS sequence"/>
</dbReference>
<dbReference type="SUPFAM" id="SSF54160">
    <property type="entry name" value="Chromo domain-like"/>
    <property type="match status" value="1"/>
</dbReference>
<dbReference type="InterPro" id="IPR016197">
    <property type="entry name" value="Chromo-like_dom_sf"/>
</dbReference>
<proteinExistence type="predicted"/>
<comment type="subcellular location">
    <subcellularLocation>
        <location evidence="1">Nucleus</location>
    </subcellularLocation>
</comment>
<dbReference type="InterPro" id="IPR023780">
    <property type="entry name" value="Chromo_domain"/>
</dbReference>
<sequence>MGGRATNHKPRRHRKVLEALIRRKEGSRLVPGRVRGIGVAVPEEESYSGNLERVSTSVHHNLKQANRRSKKFFDKSRREARFVVGDMVWLSPRNLCLKIPSKKLGPKFVGPFKVVQIVNLAAVRFDIPSSWKINSVFHVSLLKKVDTPDKVVMPSAPPIDEDCEFEISRILDSRWHKGGLWYLVPWKGFGPEGNCWVKAVNVSASRLLRLFTGDF</sequence>
<keyword evidence="4" id="KW-1185">Reference proteome</keyword>
<dbReference type="InterPro" id="IPR000953">
    <property type="entry name" value="Chromo/chromo_shadow_dom"/>
</dbReference>
<reference evidence="3" key="1">
    <citation type="submission" date="2023-07" db="EMBL/GenBank/DDBJ databases">
        <authorList>
            <person name="Stuckert A."/>
        </authorList>
    </citation>
    <scope>NUCLEOTIDE SEQUENCE</scope>
</reference>
<evidence type="ECO:0000259" key="2">
    <source>
        <dbReference type="PROSITE" id="PS50013"/>
    </source>
</evidence>
<dbReference type="EMBL" id="CAUEEQ010050671">
    <property type="protein sequence ID" value="CAJ0960682.1"/>
    <property type="molecule type" value="Genomic_DNA"/>
</dbReference>
<dbReference type="PANTHER" id="PTHR46148">
    <property type="entry name" value="CHROMO DOMAIN-CONTAINING PROTEIN"/>
    <property type="match status" value="1"/>
</dbReference>